<dbReference type="Proteomes" id="UP000245431">
    <property type="component" value="Chromosome PVE_r1"/>
</dbReference>
<accession>A0A1D3JYM3</accession>
<evidence type="ECO:0000313" key="2">
    <source>
        <dbReference type="Proteomes" id="UP000245431"/>
    </source>
</evidence>
<organism evidence="1 2">
    <name type="scientific">Pseudomonas veronii 1YdBTEX2</name>
    <dbReference type="NCBI Taxonomy" id="1295141"/>
    <lineage>
        <taxon>Bacteria</taxon>
        <taxon>Pseudomonadati</taxon>
        <taxon>Pseudomonadota</taxon>
        <taxon>Gammaproteobacteria</taxon>
        <taxon>Pseudomonadales</taxon>
        <taxon>Pseudomonadaceae</taxon>
        <taxon>Pseudomonas</taxon>
    </lineage>
</organism>
<sequence>MPVAYKVSRESGAIQSTLRFEKAEAESWLSSLKARLERLAQGTPLVDQQPFDWSNINDAVKKKSVTLTTEEASLVALQKDEHRQVMHQYTGLRARYIPRGSHSSSPASAVMRVMLK</sequence>
<protein>
    <submittedName>
        <fullName evidence="1">Uncharacterized protein</fullName>
    </submittedName>
</protein>
<reference evidence="2" key="1">
    <citation type="submission" date="2016-07" db="EMBL/GenBank/DDBJ databases">
        <authorList>
            <person name="Florea S."/>
            <person name="Webb J.S."/>
            <person name="Jaromczyk J."/>
            <person name="Schardl C.L."/>
        </authorList>
    </citation>
    <scope>NUCLEOTIDE SEQUENCE [LARGE SCALE GENOMIC DNA]</scope>
    <source>
        <strain evidence="2">1YdBTEX2</strain>
    </source>
</reference>
<dbReference type="EMBL" id="LT599583">
    <property type="protein sequence ID" value="SBW81122.1"/>
    <property type="molecule type" value="Genomic_DNA"/>
</dbReference>
<proteinExistence type="predicted"/>
<dbReference type="RefSeq" id="WP_017845676.1">
    <property type="nucleotide sequence ID" value="NZ_AOUH01000011.1"/>
</dbReference>
<evidence type="ECO:0000313" key="1">
    <source>
        <dbReference type="EMBL" id="SBW81122.1"/>
    </source>
</evidence>
<dbReference type="AlphaFoldDB" id="A0A1D3JYM3"/>
<name>A0A1D3JYM3_PSEVE</name>
<gene>
    <name evidence="1" type="ORF">PVE_R1G3240</name>
</gene>